<dbReference type="Gene3D" id="3.30.450.40">
    <property type="match status" value="1"/>
</dbReference>
<evidence type="ECO:0000256" key="2">
    <source>
        <dbReference type="ARBA" id="ARBA00022840"/>
    </source>
</evidence>
<dbReference type="KEGG" id="ahal:FTX54_004995"/>
<dbReference type="EMBL" id="CP144914">
    <property type="protein sequence ID" value="WWD80922.1"/>
    <property type="molecule type" value="Genomic_DNA"/>
</dbReference>
<dbReference type="GO" id="GO:0043565">
    <property type="term" value="F:sequence-specific DNA binding"/>
    <property type="evidence" value="ECO:0007669"/>
    <property type="project" value="InterPro"/>
</dbReference>
<evidence type="ECO:0000313" key="8">
    <source>
        <dbReference type="Proteomes" id="UP000321816"/>
    </source>
</evidence>
<dbReference type="InterPro" id="IPR025662">
    <property type="entry name" value="Sigma_54_int_dom_ATP-bd_1"/>
</dbReference>
<evidence type="ECO:0000256" key="1">
    <source>
        <dbReference type="ARBA" id="ARBA00022741"/>
    </source>
</evidence>
<dbReference type="InterPro" id="IPR025943">
    <property type="entry name" value="Sigma_54_int_dom_ATP-bd_2"/>
</dbReference>
<dbReference type="GO" id="GO:0005524">
    <property type="term" value="F:ATP binding"/>
    <property type="evidence" value="ECO:0007669"/>
    <property type="project" value="UniProtKB-KW"/>
</dbReference>
<keyword evidence="4" id="KW-0238">DNA-binding</keyword>
<dbReference type="SUPFAM" id="SSF52540">
    <property type="entry name" value="P-loop containing nucleoside triphosphate hydrolases"/>
    <property type="match status" value="1"/>
</dbReference>
<dbReference type="InterPro" id="IPR058031">
    <property type="entry name" value="AAA_lid_NorR"/>
</dbReference>
<dbReference type="Pfam" id="PF01590">
    <property type="entry name" value="GAF"/>
    <property type="match status" value="1"/>
</dbReference>
<dbReference type="Gene3D" id="3.40.50.300">
    <property type="entry name" value="P-loop containing nucleotide triphosphate hydrolases"/>
    <property type="match status" value="1"/>
</dbReference>
<dbReference type="InterPro" id="IPR027417">
    <property type="entry name" value="P-loop_NTPase"/>
</dbReference>
<proteinExistence type="predicted"/>
<dbReference type="PROSITE" id="PS00675">
    <property type="entry name" value="SIGMA54_INTERACT_1"/>
    <property type="match status" value="1"/>
</dbReference>
<keyword evidence="8" id="KW-1185">Reference proteome</keyword>
<dbReference type="PROSITE" id="PS50045">
    <property type="entry name" value="SIGMA54_INTERACT_4"/>
    <property type="match status" value="1"/>
</dbReference>
<dbReference type="Gene3D" id="1.10.8.60">
    <property type="match status" value="1"/>
</dbReference>
<evidence type="ECO:0000313" key="7">
    <source>
        <dbReference type="EMBL" id="WWD80922.1"/>
    </source>
</evidence>
<protein>
    <submittedName>
        <fullName evidence="7">Sigma-54-dependent Fis family transcriptional regulator</fullName>
    </submittedName>
</protein>
<dbReference type="InterPro" id="IPR009057">
    <property type="entry name" value="Homeodomain-like_sf"/>
</dbReference>
<dbReference type="Proteomes" id="UP000321816">
    <property type="component" value="Chromosome"/>
</dbReference>
<dbReference type="Pfam" id="PF02954">
    <property type="entry name" value="HTH_8"/>
    <property type="match status" value="1"/>
</dbReference>
<dbReference type="InterPro" id="IPR003018">
    <property type="entry name" value="GAF"/>
</dbReference>
<evidence type="ECO:0000259" key="6">
    <source>
        <dbReference type="PROSITE" id="PS50045"/>
    </source>
</evidence>
<keyword evidence="2" id="KW-0067">ATP-binding</keyword>
<dbReference type="CDD" id="cd00009">
    <property type="entry name" value="AAA"/>
    <property type="match status" value="1"/>
</dbReference>
<dbReference type="FunFam" id="3.40.50.300:FF:000006">
    <property type="entry name" value="DNA-binding transcriptional regulator NtrC"/>
    <property type="match status" value="1"/>
</dbReference>
<dbReference type="InterPro" id="IPR029016">
    <property type="entry name" value="GAF-like_dom_sf"/>
</dbReference>
<dbReference type="Gene3D" id="1.10.10.60">
    <property type="entry name" value="Homeodomain-like"/>
    <property type="match status" value="1"/>
</dbReference>
<dbReference type="RefSeq" id="WP_187254485.1">
    <property type="nucleotide sequence ID" value="NZ_CP144914.1"/>
</dbReference>
<dbReference type="AlphaFoldDB" id="A0AAJ8N3C8"/>
<dbReference type="SMART" id="SM00382">
    <property type="entry name" value="AAA"/>
    <property type="match status" value="1"/>
</dbReference>
<feature type="domain" description="Sigma-54 factor interaction" evidence="6">
    <location>
        <begin position="209"/>
        <end position="434"/>
    </location>
</feature>
<dbReference type="InterPro" id="IPR002078">
    <property type="entry name" value="Sigma_54_int"/>
</dbReference>
<dbReference type="InterPro" id="IPR002197">
    <property type="entry name" value="HTH_Fis"/>
</dbReference>
<evidence type="ECO:0000256" key="5">
    <source>
        <dbReference type="ARBA" id="ARBA00023163"/>
    </source>
</evidence>
<reference evidence="7 8" key="1">
    <citation type="submission" date="2024-01" db="EMBL/GenBank/DDBJ databases">
        <title>Complete Genome Sequence of Alkalicoccus halolimnae BZ-SZ-XJ29T, a Moderately Halophilic Bacterium Isolated from a Salt Lake.</title>
        <authorList>
            <person name="Zhao B."/>
        </authorList>
    </citation>
    <scope>NUCLEOTIDE SEQUENCE [LARGE SCALE GENOMIC DNA]</scope>
    <source>
        <strain evidence="7 8">BZ-SZ-XJ29</strain>
    </source>
</reference>
<dbReference type="InterPro" id="IPR003593">
    <property type="entry name" value="AAA+_ATPase"/>
</dbReference>
<dbReference type="PROSITE" id="PS00676">
    <property type="entry name" value="SIGMA54_INTERACT_2"/>
    <property type="match status" value="1"/>
</dbReference>
<evidence type="ECO:0000256" key="4">
    <source>
        <dbReference type="ARBA" id="ARBA00023125"/>
    </source>
</evidence>
<dbReference type="Pfam" id="PF00158">
    <property type="entry name" value="Sigma54_activat"/>
    <property type="match status" value="1"/>
</dbReference>
<keyword evidence="1" id="KW-0547">Nucleotide-binding</keyword>
<keyword evidence="3" id="KW-0805">Transcription regulation</keyword>
<sequence>MEQLIINESWKRCQQSGSSPTDAALDLRLTGKELHDLLERNEPLLKHLRPVFEQIQRTVHDREYLAAVVNAEGFILSRAGGIRIRQIDERLEVGTNWSEENKGTNAMGVVLHERKSALIHGDHHFYEENHVLTCAASPLYDADGVFCGAVNISTTKENYHPLLLSWTKAVADSVHSKMTAEKLKQERPVMLESPPGKNNPENLYTFQNIAGSCENITAVKKLAKRAALTDYPVIIYGESGTGKELLAQSIHSGGDRAERIFVPLNCSALPESLIESELFGYEKGAFTGASQRGKAGKFEAADGGTIFLDEVGDLSLKAQSALLRVLQEKTITRIGGYKQISVNVRILSATNKNLRTEIAAGRFREDLYYRLKGIYLTMPPLRNRSDICEIAEFLLKKMESNSRILSEEAKAKLMHYSWPGNIRELESVLMQGSFLSEGKRIEAEAIQFEEEYEIKRSPVLSLEEAESETIRHALEAVDGNISKAAERLHVGRNTLYSKLKKYDISY</sequence>
<evidence type="ECO:0000256" key="3">
    <source>
        <dbReference type="ARBA" id="ARBA00023015"/>
    </source>
</evidence>
<gene>
    <name evidence="7" type="ORF">FTX54_004995</name>
</gene>
<dbReference type="SUPFAM" id="SSF46689">
    <property type="entry name" value="Homeodomain-like"/>
    <property type="match status" value="1"/>
</dbReference>
<keyword evidence="5" id="KW-0804">Transcription</keyword>
<dbReference type="Pfam" id="PF25601">
    <property type="entry name" value="AAA_lid_14"/>
    <property type="match status" value="1"/>
</dbReference>
<organism evidence="7 8">
    <name type="scientific">Alkalicoccus halolimnae</name>
    <dbReference type="NCBI Taxonomy" id="1667239"/>
    <lineage>
        <taxon>Bacteria</taxon>
        <taxon>Bacillati</taxon>
        <taxon>Bacillota</taxon>
        <taxon>Bacilli</taxon>
        <taxon>Bacillales</taxon>
        <taxon>Bacillaceae</taxon>
        <taxon>Alkalicoccus</taxon>
    </lineage>
</organism>
<dbReference type="PANTHER" id="PTHR32071:SF57">
    <property type="entry name" value="C4-DICARBOXYLATE TRANSPORT TRANSCRIPTIONAL REGULATORY PROTEIN DCTD"/>
    <property type="match status" value="1"/>
</dbReference>
<dbReference type="PANTHER" id="PTHR32071">
    <property type="entry name" value="TRANSCRIPTIONAL REGULATORY PROTEIN"/>
    <property type="match status" value="1"/>
</dbReference>
<dbReference type="GO" id="GO:0006355">
    <property type="term" value="P:regulation of DNA-templated transcription"/>
    <property type="evidence" value="ECO:0007669"/>
    <property type="project" value="InterPro"/>
</dbReference>
<dbReference type="PRINTS" id="PR01590">
    <property type="entry name" value="HTHFIS"/>
</dbReference>
<accession>A0AAJ8N3C8</accession>
<name>A0AAJ8N3C8_9BACI</name>